<evidence type="ECO:0000256" key="1">
    <source>
        <dbReference type="ARBA" id="ARBA00004141"/>
    </source>
</evidence>
<organism evidence="7 8">
    <name type="scientific">Ceratopteris richardii</name>
    <name type="common">Triangle waterfern</name>
    <dbReference type="NCBI Taxonomy" id="49495"/>
    <lineage>
        <taxon>Eukaryota</taxon>
        <taxon>Viridiplantae</taxon>
        <taxon>Streptophyta</taxon>
        <taxon>Embryophyta</taxon>
        <taxon>Tracheophyta</taxon>
        <taxon>Polypodiopsida</taxon>
        <taxon>Polypodiidae</taxon>
        <taxon>Polypodiales</taxon>
        <taxon>Pteridineae</taxon>
        <taxon>Pteridaceae</taxon>
        <taxon>Parkerioideae</taxon>
        <taxon>Ceratopteris</taxon>
    </lineage>
</organism>
<dbReference type="InterPro" id="IPR006214">
    <property type="entry name" value="Bax_inhibitor_1-related"/>
</dbReference>
<feature type="transmembrane region" description="Helical" evidence="6">
    <location>
        <begin position="137"/>
        <end position="156"/>
    </location>
</feature>
<accession>A0A8T2RT63</accession>
<feature type="transmembrane region" description="Helical" evidence="6">
    <location>
        <begin position="60"/>
        <end position="77"/>
    </location>
</feature>
<keyword evidence="4 6" id="KW-1133">Transmembrane helix</keyword>
<proteinExistence type="inferred from homology"/>
<dbReference type="Pfam" id="PF01027">
    <property type="entry name" value="Bax1-I"/>
    <property type="match status" value="1"/>
</dbReference>
<evidence type="ECO:0000313" key="8">
    <source>
        <dbReference type="Proteomes" id="UP000825935"/>
    </source>
</evidence>
<gene>
    <name evidence="7" type="ORF">KP509_25G052200</name>
</gene>
<protein>
    <recommendedName>
        <fullName evidence="9">Bax inhibitor 1</fullName>
    </recommendedName>
</protein>
<name>A0A8T2RT63_CERRI</name>
<evidence type="ECO:0000256" key="6">
    <source>
        <dbReference type="RuleBase" id="RU004379"/>
    </source>
</evidence>
<evidence type="ECO:0000313" key="7">
    <source>
        <dbReference type="EMBL" id="KAH7298633.1"/>
    </source>
</evidence>
<evidence type="ECO:0008006" key="9">
    <source>
        <dbReference type="Google" id="ProtNLM"/>
    </source>
</evidence>
<feature type="transmembrane region" description="Helical" evidence="6">
    <location>
        <begin position="6"/>
        <end position="26"/>
    </location>
</feature>
<sequence length="172" mass="19570">MLNKMLGLCSILVTAFVGAALIFGCFSGAAILARNREFLYLGGVLSSALSLLFWLRASSYLFGSSSAYFFVEVRNLLYNRDYLRSGLFHIIIKEFCSLNYFEQLYGGMFLFMGYVLYDTQLIIAKADLGDLDHVKHALDLFVDLMGLFVRLLAILAKNSTEKSERERKQRKR</sequence>
<comment type="caution">
    <text evidence="7">The sequence shown here is derived from an EMBL/GenBank/DDBJ whole genome shotgun (WGS) entry which is preliminary data.</text>
</comment>
<comment type="subcellular location">
    <subcellularLocation>
        <location evidence="1">Membrane</location>
        <topology evidence="1">Multi-pass membrane protein</topology>
    </subcellularLocation>
</comment>
<comment type="similarity">
    <text evidence="2 6">Belongs to the BI1 family.</text>
</comment>
<dbReference type="AlphaFoldDB" id="A0A8T2RT63"/>
<keyword evidence="5 6" id="KW-0472">Membrane</keyword>
<evidence type="ECO:0000256" key="2">
    <source>
        <dbReference type="ARBA" id="ARBA00010350"/>
    </source>
</evidence>
<feature type="transmembrane region" description="Helical" evidence="6">
    <location>
        <begin position="98"/>
        <end position="117"/>
    </location>
</feature>
<evidence type="ECO:0000256" key="5">
    <source>
        <dbReference type="ARBA" id="ARBA00023136"/>
    </source>
</evidence>
<keyword evidence="3 6" id="KW-0812">Transmembrane</keyword>
<dbReference type="OrthoDB" id="1277691at2759"/>
<dbReference type="PANTHER" id="PTHR23291:SF32">
    <property type="entry name" value="BAX INHIBITOR 1"/>
    <property type="match status" value="1"/>
</dbReference>
<dbReference type="EMBL" id="CM035430">
    <property type="protein sequence ID" value="KAH7298633.1"/>
    <property type="molecule type" value="Genomic_DNA"/>
</dbReference>
<reference evidence="7" key="1">
    <citation type="submission" date="2021-08" db="EMBL/GenBank/DDBJ databases">
        <title>WGS assembly of Ceratopteris richardii.</title>
        <authorList>
            <person name="Marchant D.B."/>
            <person name="Chen G."/>
            <person name="Jenkins J."/>
            <person name="Shu S."/>
            <person name="Leebens-Mack J."/>
            <person name="Grimwood J."/>
            <person name="Schmutz J."/>
            <person name="Soltis P."/>
            <person name="Soltis D."/>
            <person name="Chen Z.-H."/>
        </authorList>
    </citation>
    <scope>NUCLEOTIDE SEQUENCE</scope>
    <source>
        <strain evidence="7">Whitten #5841</strain>
        <tissue evidence="7">Leaf</tissue>
    </source>
</reference>
<dbReference type="GO" id="GO:0016020">
    <property type="term" value="C:membrane"/>
    <property type="evidence" value="ECO:0007669"/>
    <property type="project" value="UniProtKB-SubCell"/>
</dbReference>
<dbReference type="Proteomes" id="UP000825935">
    <property type="component" value="Chromosome 25"/>
</dbReference>
<feature type="transmembrane region" description="Helical" evidence="6">
    <location>
        <begin position="38"/>
        <end position="54"/>
    </location>
</feature>
<dbReference type="PANTHER" id="PTHR23291">
    <property type="entry name" value="BAX INHIBITOR-RELATED"/>
    <property type="match status" value="1"/>
</dbReference>
<evidence type="ECO:0000256" key="3">
    <source>
        <dbReference type="ARBA" id="ARBA00022692"/>
    </source>
</evidence>
<keyword evidence="8" id="KW-1185">Reference proteome</keyword>
<dbReference type="PROSITE" id="PS51257">
    <property type="entry name" value="PROKAR_LIPOPROTEIN"/>
    <property type="match status" value="1"/>
</dbReference>
<evidence type="ECO:0000256" key="4">
    <source>
        <dbReference type="ARBA" id="ARBA00022989"/>
    </source>
</evidence>